<dbReference type="Proteomes" id="UP001165384">
    <property type="component" value="Unassembled WGS sequence"/>
</dbReference>
<dbReference type="InterPro" id="IPR013747">
    <property type="entry name" value="ACP_syn_III_C"/>
</dbReference>
<dbReference type="PANTHER" id="PTHR34069:SF3">
    <property type="entry name" value="ACYL-COA:ACYL-COA ALKYLTRANSFERASE"/>
    <property type="match status" value="1"/>
</dbReference>
<keyword evidence="1" id="KW-0808">Transferase</keyword>
<organism evidence="5 6">
    <name type="scientific">Dechloromonas hankyongensis</name>
    <dbReference type="NCBI Taxonomy" id="2908002"/>
    <lineage>
        <taxon>Bacteria</taxon>
        <taxon>Pseudomonadati</taxon>
        <taxon>Pseudomonadota</taxon>
        <taxon>Betaproteobacteria</taxon>
        <taxon>Rhodocyclales</taxon>
        <taxon>Azonexaceae</taxon>
        <taxon>Dechloromonas</taxon>
    </lineage>
</organism>
<dbReference type="Pfam" id="PF00109">
    <property type="entry name" value="ketoacyl-synt"/>
    <property type="match status" value="1"/>
</dbReference>
<evidence type="ECO:0000259" key="3">
    <source>
        <dbReference type="Pfam" id="PF00109"/>
    </source>
</evidence>
<dbReference type="InterPro" id="IPR016039">
    <property type="entry name" value="Thiolase-like"/>
</dbReference>
<accession>A0ABS9K3F1</accession>
<protein>
    <submittedName>
        <fullName evidence="5">Beta-ketoacyl-ACP synthase III</fullName>
    </submittedName>
</protein>
<evidence type="ECO:0000259" key="4">
    <source>
        <dbReference type="Pfam" id="PF08541"/>
    </source>
</evidence>
<dbReference type="NCBIfam" id="NF005293">
    <property type="entry name" value="PRK06816.1"/>
    <property type="match status" value="1"/>
</dbReference>
<reference evidence="5" key="1">
    <citation type="submission" date="2022-01" db="EMBL/GenBank/DDBJ databases">
        <authorList>
            <person name="Jo J.-H."/>
            <person name="Im W.-T."/>
        </authorList>
    </citation>
    <scope>NUCLEOTIDE SEQUENCE</scope>
    <source>
        <strain evidence="5">XY25</strain>
    </source>
</reference>
<dbReference type="Gene3D" id="3.40.47.10">
    <property type="match status" value="2"/>
</dbReference>
<feature type="domain" description="Beta-ketoacyl synthase-like N-terminal" evidence="3">
    <location>
        <begin position="122"/>
        <end position="206"/>
    </location>
</feature>
<dbReference type="RefSeq" id="WP_275711040.1">
    <property type="nucleotide sequence ID" value="NZ_JAKLTN010000002.1"/>
</dbReference>
<gene>
    <name evidence="5" type="ORF">LZ012_11955</name>
</gene>
<dbReference type="PANTHER" id="PTHR34069">
    <property type="entry name" value="3-OXOACYL-[ACYL-CARRIER-PROTEIN] SYNTHASE 3"/>
    <property type="match status" value="1"/>
</dbReference>
<evidence type="ECO:0000256" key="1">
    <source>
        <dbReference type="ARBA" id="ARBA00022679"/>
    </source>
</evidence>
<keyword evidence="6" id="KW-1185">Reference proteome</keyword>
<evidence type="ECO:0000313" key="5">
    <source>
        <dbReference type="EMBL" id="MCG2577707.1"/>
    </source>
</evidence>
<dbReference type="SUPFAM" id="SSF53901">
    <property type="entry name" value="Thiolase-like"/>
    <property type="match status" value="2"/>
</dbReference>
<feature type="domain" description="Beta-ketoacyl-[acyl-carrier-protein] synthase III C-terminal" evidence="4">
    <location>
        <begin position="291"/>
        <end position="368"/>
    </location>
</feature>
<keyword evidence="2" id="KW-0012">Acyltransferase</keyword>
<comment type="caution">
    <text evidence="5">The sequence shown here is derived from an EMBL/GenBank/DDBJ whole genome shotgun (WGS) entry which is preliminary data.</text>
</comment>
<dbReference type="CDD" id="cd00827">
    <property type="entry name" value="init_cond_enzymes"/>
    <property type="match status" value="1"/>
</dbReference>
<dbReference type="EMBL" id="JAKLTN010000002">
    <property type="protein sequence ID" value="MCG2577707.1"/>
    <property type="molecule type" value="Genomic_DNA"/>
</dbReference>
<sequence>MTSRDSAYITGTSSFLPNAPVANDDIEQVLGMIGGKPSRARRIVLRNNGIRTRHYAIDPTSGVATHTNAQLTAEAVRGLADEHFSPSTMDCLVTGTSRPDQLMPNHGVMVHGELATPPCEVVSTAGICVSGITALKYAWMAVLSGQARNAVATGSELASLGLHARNFEAESAHRVAQLETNPEIAFEKDFLRWMLSDGAGAFLLQPQPRSTGLSLRIDWIDILSQADSMEACMYAGAEKLADGTLKGWQQYSPEDWNSRSIFTVKQDVRLLNEAVAYQTIGKSLEQAKTQRHLSAEAIDWFLPHMSSEYFRQPMADCMAASGVSIPQERWFTNLHSKGNTGSASIYIMVDELLKSGRLENGDTLLCFVPESGRFTGSLMHLTAVDHAG</sequence>
<dbReference type="InterPro" id="IPR014030">
    <property type="entry name" value="Ketoacyl_synth_N"/>
</dbReference>
<evidence type="ECO:0000256" key="2">
    <source>
        <dbReference type="ARBA" id="ARBA00023315"/>
    </source>
</evidence>
<name>A0ABS9K3F1_9RHOO</name>
<dbReference type="Pfam" id="PF08541">
    <property type="entry name" value="ACP_syn_III_C"/>
    <property type="match status" value="1"/>
</dbReference>
<evidence type="ECO:0000313" key="6">
    <source>
        <dbReference type="Proteomes" id="UP001165384"/>
    </source>
</evidence>
<proteinExistence type="predicted"/>